<keyword evidence="10" id="KW-0998">Cell outer membrane</keyword>
<evidence type="ECO:0000256" key="10">
    <source>
        <dbReference type="ARBA" id="ARBA00023237"/>
    </source>
</evidence>
<evidence type="ECO:0000256" key="5">
    <source>
        <dbReference type="ARBA" id="ARBA00022692"/>
    </source>
</evidence>
<dbReference type="CDD" id="cd00342">
    <property type="entry name" value="gram_neg_porins"/>
    <property type="match status" value="1"/>
</dbReference>
<sequence length="363" mass="38930">MDEKGGVVSAARAGSMRRSLAALALLGLTGGAVHAQSSVTLYGSLDGGLRNLVNGTKSGGAALSMASNGVYNSNRWGFEGKEDLGGGYYVRFNLEAGYVLSTGANNNTSNQLFQRTSTVGFGGPFGQIDMGRQFTLQHYLIKDFEPFDFHYLSITESTAVSGGNTGRDDNDINYRGVFGPWVIRGEYALGGVPGSAAHGSTLAGGVNYRTQLFKLGAGYTHKSNPLSATSSQYFSNDQYTAGGTVTVGPVDVMAGYSLNLQDVPASVHSMTRNQYLWGGVRFQMTPFFNVTAAYYDNKNKTNGVDGRKDVAIVGVSYLLSKRTELYADVDYTHFTGVYVTNATLNPSQHEKQTGVSFGINHWF</sequence>
<evidence type="ECO:0000256" key="11">
    <source>
        <dbReference type="SAM" id="SignalP"/>
    </source>
</evidence>
<dbReference type="Gene3D" id="2.40.160.10">
    <property type="entry name" value="Porin"/>
    <property type="match status" value="1"/>
</dbReference>
<keyword evidence="7" id="KW-0406">Ion transport</keyword>
<dbReference type="GO" id="GO:0046930">
    <property type="term" value="C:pore complex"/>
    <property type="evidence" value="ECO:0007669"/>
    <property type="project" value="UniProtKB-KW"/>
</dbReference>
<dbReference type="Proteomes" id="UP000019146">
    <property type="component" value="Plasmid unnamed"/>
</dbReference>
<dbReference type="GO" id="GO:0006811">
    <property type="term" value="P:monoatomic ion transport"/>
    <property type="evidence" value="ECO:0007669"/>
    <property type="project" value="UniProtKB-KW"/>
</dbReference>
<evidence type="ECO:0000259" key="12">
    <source>
        <dbReference type="Pfam" id="PF13609"/>
    </source>
</evidence>
<evidence type="ECO:0000256" key="2">
    <source>
        <dbReference type="ARBA" id="ARBA00011233"/>
    </source>
</evidence>
<dbReference type="InterPro" id="IPR050298">
    <property type="entry name" value="Gram-neg_bact_OMP"/>
</dbReference>
<keyword evidence="5" id="KW-0812">Transmembrane</keyword>
<dbReference type="GO" id="GO:0009279">
    <property type="term" value="C:cell outer membrane"/>
    <property type="evidence" value="ECO:0007669"/>
    <property type="project" value="UniProtKB-SubCell"/>
</dbReference>
<dbReference type="AlphaFoldDB" id="A0A0N7JW30"/>
<dbReference type="InterPro" id="IPR033900">
    <property type="entry name" value="Gram_neg_porin_domain"/>
</dbReference>
<feature type="domain" description="Porin" evidence="12">
    <location>
        <begin position="22"/>
        <end position="335"/>
    </location>
</feature>
<name>A0A0N7JW30_9BURK</name>
<evidence type="ECO:0000313" key="14">
    <source>
        <dbReference type="Proteomes" id="UP000019146"/>
    </source>
</evidence>
<keyword evidence="3" id="KW-0813">Transport</keyword>
<proteinExistence type="predicted"/>
<comment type="subunit">
    <text evidence="2">Homotrimer.</text>
</comment>
<dbReference type="PANTHER" id="PTHR34501:SF9">
    <property type="entry name" value="MAJOR OUTER MEMBRANE PROTEIN P.IA"/>
    <property type="match status" value="1"/>
</dbReference>
<reference evidence="13 14" key="1">
    <citation type="journal article" date="2014" name="Genome Announc.">
        <title>Draft Genome Sequence of the Haloacid-Degrading Burkholderia caribensis Strain MBA4.</title>
        <authorList>
            <person name="Pan Y."/>
            <person name="Kong K.F."/>
            <person name="Tsang J.S."/>
        </authorList>
    </citation>
    <scope>NUCLEOTIDE SEQUENCE [LARGE SCALE GENOMIC DNA]</scope>
    <source>
        <strain evidence="13 14">MBA4</strain>
        <plasmid evidence="14">Plasmid</plasmid>
    </source>
</reference>
<accession>A0A0N7JW30</accession>
<feature type="chain" id="PRO_5006014466" evidence="11">
    <location>
        <begin position="36"/>
        <end position="363"/>
    </location>
</feature>
<geneLocation type="plasmid" evidence="14"/>
<evidence type="ECO:0000256" key="6">
    <source>
        <dbReference type="ARBA" id="ARBA00022729"/>
    </source>
</evidence>
<evidence type="ECO:0000256" key="1">
    <source>
        <dbReference type="ARBA" id="ARBA00004571"/>
    </source>
</evidence>
<evidence type="ECO:0000256" key="8">
    <source>
        <dbReference type="ARBA" id="ARBA00023114"/>
    </source>
</evidence>
<feature type="signal peptide" evidence="11">
    <location>
        <begin position="1"/>
        <end position="35"/>
    </location>
</feature>
<keyword evidence="8" id="KW-0626">Porin</keyword>
<gene>
    <name evidence="13" type="ORF">K788_0007031</name>
</gene>
<evidence type="ECO:0000256" key="9">
    <source>
        <dbReference type="ARBA" id="ARBA00023136"/>
    </source>
</evidence>
<evidence type="ECO:0000256" key="4">
    <source>
        <dbReference type="ARBA" id="ARBA00022452"/>
    </source>
</evidence>
<dbReference type="Pfam" id="PF13609">
    <property type="entry name" value="Porin_4"/>
    <property type="match status" value="1"/>
</dbReference>
<organism evidence="13 14">
    <name type="scientific">Paraburkholderia caribensis MBA4</name>
    <dbReference type="NCBI Taxonomy" id="1323664"/>
    <lineage>
        <taxon>Bacteria</taxon>
        <taxon>Pseudomonadati</taxon>
        <taxon>Pseudomonadota</taxon>
        <taxon>Betaproteobacteria</taxon>
        <taxon>Burkholderiales</taxon>
        <taxon>Burkholderiaceae</taxon>
        <taxon>Paraburkholderia</taxon>
    </lineage>
</organism>
<protein>
    <submittedName>
        <fullName evidence="13">Outer membrane protein porin</fullName>
    </submittedName>
</protein>
<evidence type="ECO:0000256" key="3">
    <source>
        <dbReference type="ARBA" id="ARBA00022448"/>
    </source>
</evidence>
<dbReference type="SUPFAM" id="SSF56935">
    <property type="entry name" value="Porins"/>
    <property type="match status" value="1"/>
</dbReference>
<dbReference type="GO" id="GO:0015288">
    <property type="term" value="F:porin activity"/>
    <property type="evidence" value="ECO:0007669"/>
    <property type="project" value="UniProtKB-KW"/>
</dbReference>
<keyword evidence="6 11" id="KW-0732">Signal</keyword>
<keyword evidence="4" id="KW-1134">Transmembrane beta strand</keyword>
<dbReference type="GeneID" id="69974285"/>
<dbReference type="InterPro" id="IPR023614">
    <property type="entry name" value="Porin_dom_sf"/>
</dbReference>
<dbReference type="KEGG" id="bcai:K788_0007031"/>
<dbReference type="PANTHER" id="PTHR34501">
    <property type="entry name" value="PROTEIN YDDL-RELATED"/>
    <property type="match status" value="1"/>
</dbReference>
<dbReference type="EMBL" id="CP012748">
    <property type="protein sequence ID" value="ALL70869.1"/>
    <property type="molecule type" value="Genomic_DNA"/>
</dbReference>
<dbReference type="RefSeq" id="WP_035993428.1">
    <property type="nucleotide sequence ID" value="NZ_CP012748.1"/>
</dbReference>
<evidence type="ECO:0000256" key="7">
    <source>
        <dbReference type="ARBA" id="ARBA00023065"/>
    </source>
</evidence>
<keyword evidence="13" id="KW-0614">Plasmid</keyword>
<keyword evidence="9" id="KW-0472">Membrane</keyword>
<evidence type="ECO:0000313" key="13">
    <source>
        <dbReference type="EMBL" id="ALL70869.1"/>
    </source>
</evidence>
<comment type="subcellular location">
    <subcellularLocation>
        <location evidence="1">Cell outer membrane</location>
        <topology evidence="1">Multi-pass membrane protein</topology>
    </subcellularLocation>
</comment>